<reference evidence="3 4" key="1">
    <citation type="journal article" date="2019" name="Philos. Trans. R. Soc. Lond., B, Biol. Sci.">
        <title>Ant behaviour and brain gene expression of defending hosts depend on the ecological success of the intruding social parasite.</title>
        <authorList>
            <person name="Kaur R."/>
            <person name="Stoldt M."/>
            <person name="Jongepier E."/>
            <person name="Feldmeyer B."/>
            <person name="Menzel F."/>
            <person name="Bornberg-Bauer E."/>
            <person name="Foitzik S."/>
        </authorList>
    </citation>
    <scope>NUCLEOTIDE SEQUENCE [LARGE SCALE GENOMIC DNA]</scope>
    <source>
        <tissue evidence="3">Whole body</tissue>
    </source>
</reference>
<keyword evidence="2" id="KW-0106">Calcium</keyword>
<proteinExistence type="inferred from homology"/>
<name>A0A4V3SAL2_9HYME</name>
<evidence type="ECO:0000313" key="3">
    <source>
        <dbReference type="EMBL" id="TGZ49284.1"/>
    </source>
</evidence>
<dbReference type="GO" id="GO:0005886">
    <property type="term" value="C:plasma membrane"/>
    <property type="evidence" value="ECO:0007669"/>
    <property type="project" value="TreeGrafter"/>
</dbReference>
<evidence type="ECO:0000256" key="2">
    <source>
        <dbReference type="RuleBase" id="RU363116"/>
    </source>
</evidence>
<dbReference type="GO" id="GO:0017128">
    <property type="term" value="F:phospholipid scramblase activity"/>
    <property type="evidence" value="ECO:0007669"/>
    <property type="project" value="InterPro"/>
</dbReference>
<dbReference type="Pfam" id="PF03803">
    <property type="entry name" value="Scramblase"/>
    <property type="match status" value="1"/>
</dbReference>
<keyword evidence="2" id="KW-0564">Palmitate</keyword>
<gene>
    <name evidence="3" type="ORF">DBV15_03097</name>
</gene>
<sequence length="214" mass="25162">MIRGDCSPPSMTCPPGLEYLMGLDYLFVDQKNKLFEGWQARRDKFLITDNRGEQVFYIEQEYRTWWGFCLRKYNSIYEYIAYDRNQQEILRLVRPFSKSFCELPVLEVYSGTTLLGSVTQEWSFPRAKFYIRDAFGQAVLMIKRPLCNDLIFEVKSMDEQHVVGMIRKPWRGFCEEMFNVSDKFGINFPRDLDVKIKAVLLGATILIVSIVKIL</sequence>
<dbReference type="EMBL" id="QBLH01002167">
    <property type="protein sequence ID" value="TGZ49284.1"/>
    <property type="molecule type" value="Genomic_DNA"/>
</dbReference>
<dbReference type="STRING" id="300112.A0A4V3SAL2"/>
<dbReference type="InterPro" id="IPR005552">
    <property type="entry name" value="Scramblase"/>
</dbReference>
<evidence type="ECO:0000313" key="4">
    <source>
        <dbReference type="Proteomes" id="UP000310200"/>
    </source>
</evidence>
<evidence type="ECO:0000256" key="1">
    <source>
        <dbReference type="ARBA" id="ARBA00005350"/>
    </source>
</evidence>
<dbReference type="AlphaFoldDB" id="A0A4V3SAL2"/>
<organism evidence="3 4">
    <name type="scientific">Temnothorax longispinosus</name>
    <dbReference type="NCBI Taxonomy" id="300112"/>
    <lineage>
        <taxon>Eukaryota</taxon>
        <taxon>Metazoa</taxon>
        <taxon>Ecdysozoa</taxon>
        <taxon>Arthropoda</taxon>
        <taxon>Hexapoda</taxon>
        <taxon>Insecta</taxon>
        <taxon>Pterygota</taxon>
        <taxon>Neoptera</taxon>
        <taxon>Endopterygota</taxon>
        <taxon>Hymenoptera</taxon>
        <taxon>Apocrita</taxon>
        <taxon>Aculeata</taxon>
        <taxon>Formicoidea</taxon>
        <taxon>Formicidae</taxon>
        <taxon>Myrmicinae</taxon>
        <taxon>Temnothorax</taxon>
    </lineage>
</organism>
<dbReference type="Proteomes" id="UP000310200">
    <property type="component" value="Unassembled WGS sequence"/>
</dbReference>
<comment type="caution">
    <text evidence="3">The sequence shown here is derived from an EMBL/GenBank/DDBJ whole genome shotgun (WGS) entry which is preliminary data.</text>
</comment>
<keyword evidence="2" id="KW-0449">Lipoprotein</keyword>
<keyword evidence="4" id="KW-1185">Reference proteome</keyword>
<comment type="similarity">
    <text evidence="1 2">Belongs to the phospholipid scramblase family.</text>
</comment>
<accession>A0A4V3SAL2</accession>
<protein>
    <recommendedName>
        <fullName evidence="2">Phospholipid scramblase</fullName>
    </recommendedName>
</protein>
<comment type="function">
    <text evidence="2">May mediate accelerated ATP-independent bidirectional transbilayer migration of phospholipids upon binding calcium ions that results in a loss of phospholipid asymmetry in the plasma membrane.</text>
</comment>
<dbReference type="PANTHER" id="PTHR23248">
    <property type="entry name" value="PHOSPHOLIPID SCRAMBLASE-RELATED"/>
    <property type="match status" value="1"/>
</dbReference>
<comment type="cofactor">
    <cofactor evidence="2">
        <name>Ca(2+)</name>
        <dbReference type="ChEBI" id="CHEBI:29108"/>
    </cofactor>
</comment>
<dbReference type="PANTHER" id="PTHR23248:SF9">
    <property type="entry name" value="PHOSPHOLIPID SCRAMBLASE"/>
    <property type="match status" value="1"/>
</dbReference>